<feature type="region of interest" description="Disordered" evidence="5">
    <location>
        <begin position="44"/>
        <end position="71"/>
    </location>
</feature>
<dbReference type="GO" id="GO:1990904">
    <property type="term" value="C:ribonucleoprotein complex"/>
    <property type="evidence" value="ECO:0007669"/>
    <property type="project" value="UniProtKB-KW"/>
</dbReference>
<dbReference type="PANTHER" id="PTHR23321:SF26">
    <property type="entry name" value="SMALL RIBOSOMAL SUBUNIT PROTEIN US15M"/>
    <property type="match status" value="1"/>
</dbReference>
<accession>A0A139AYY2</accession>
<sequence length="279" mass="30789">MTSLTKAAVPRLVSQATIPPISLPSRCASLHTSVPSFSLLPWARKPSTRDPRKLRAGTKRTGHPGPPIVHTVTPKRTIVPFLASKDVPKPPPVIEGNLEATLSVHYGLIKGKGQWDEEHLARRRTVEQFGASTSGLNLPEMPSSSGPYYKQHFTPSEVALVLKDFPAALSAEASDQSAEARLRERAEMVRRATSLENAGQREVVGWNVKRVRAVFGRGSSDTGSPEVQAAILTVRILNLEKHLSNCTKRDIDARRKLDDYTHQRRKLLLYLKRTVSICG</sequence>
<dbReference type="Pfam" id="PF00312">
    <property type="entry name" value="Ribosomal_S15"/>
    <property type="match status" value="1"/>
</dbReference>
<dbReference type="Gene3D" id="1.10.287.10">
    <property type="entry name" value="S15/NS1, RNA-binding"/>
    <property type="match status" value="1"/>
</dbReference>
<dbReference type="GO" id="GO:0003735">
    <property type="term" value="F:structural constituent of ribosome"/>
    <property type="evidence" value="ECO:0007669"/>
    <property type="project" value="InterPro"/>
</dbReference>
<keyword evidence="3 4" id="KW-0687">Ribonucleoprotein</keyword>
<evidence type="ECO:0000256" key="2">
    <source>
        <dbReference type="ARBA" id="ARBA00022980"/>
    </source>
</evidence>
<reference evidence="6 7" key="1">
    <citation type="journal article" date="2015" name="Genome Biol. Evol.">
        <title>Phylogenomic analyses indicate that early fungi evolved digesting cell walls of algal ancestors of land plants.</title>
        <authorList>
            <person name="Chang Y."/>
            <person name="Wang S."/>
            <person name="Sekimoto S."/>
            <person name="Aerts A.L."/>
            <person name="Choi C."/>
            <person name="Clum A."/>
            <person name="LaButti K.M."/>
            <person name="Lindquist E.A."/>
            <person name="Yee Ngan C."/>
            <person name="Ohm R.A."/>
            <person name="Salamov A.A."/>
            <person name="Grigoriev I.V."/>
            <person name="Spatafora J.W."/>
            <person name="Berbee M.L."/>
        </authorList>
    </citation>
    <scope>NUCLEOTIDE SEQUENCE [LARGE SCALE GENOMIC DNA]</scope>
    <source>
        <strain evidence="6 7">JEL478</strain>
    </source>
</reference>
<dbReference type="GO" id="GO:0005737">
    <property type="term" value="C:cytoplasm"/>
    <property type="evidence" value="ECO:0007669"/>
    <property type="project" value="UniProtKB-ARBA"/>
</dbReference>
<protein>
    <recommendedName>
        <fullName evidence="8">S15/NS1 RNA-binding domain-containing protein</fullName>
    </recommendedName>
</protein>
<proteinExistence type="inferred from homology"/>
<evidence type="ECO:0000313" key="6">
    <source>
        <dbReference type="EMBL" id="KXS21914.1"/>
    </source>
</evidence>
<dbReference type="CDD" id="cd00353">
    <property type="entry name" value="Ribosomal_S15p_S13e"/>
    <property type="match status" value="1"/>
</dbReference>
<dbReference type="InterPro" id="IPR009068">
    <property type="entry name" value="uS15_NS1_RNA-bd_sf"/>
</dbReference>
<dbReference type="InterPro" id="IPR000589">
    <property type="entry name" value="Ribosomal_uS15"/>
</dbReference>
<keyword evidence="2 4" id="KW-0689">Ribosomal protein</keyword>
<dbReference type="AlphaFoldDB" id="A0A139AYY2"/>
<organism evidence="6 7">
    <name type="scientific">Gonapodya prolifera (strain JEL478)</name>
    <name type="common">Monoblepharis prolifera</name>
    <dbReference type="NCBI Taxonomy" id="1344416"/>
    <lineage>
        <taxon>Eukaryota</taxon>
        <taxon>Fungi</taxon>
        <taxon>Fungi incertae sedis</taxon>
        <taxon>Chytridiomycota</taxon>
        <taxon>Chytridiomycota incertae sedis</taxon>
        <taxon>Monoblepharidomycetes</taxon>
        <taxon>Monoblepharidales</taxon>
        <taxon>Gonapodyaceae</taxon>
        <taxon>Gonapodya</taxon>
    </lineage>
</organism>
<dbReference type="SMART" id="SM01387">
    <property type="entry name" value="Ribosomal_S15"/>
    <property type="match status" value="1"/>
</dbReference>
<dbReference type="GO" id="GO:0006412">
    <property type="term" value="P:translation"/>
    <property type="evidence" value="ECO:0007669"/>
    <property type="project" value="InterPro"/>
</dbReference>
<name>A0A139AYY2_GONPJ</name>
<dbReference type="STRING" id="1344416.A0A139AYY2"/>
<comment type="similarity">
    <text evidence="1 4">Belongs to the universal ribosomal protein uS15 family.</text>
</comment>
<dbReference type="InterPro" id="IPR005290">
    <property type="entry name" value="Ribosomal_uS15_bac-type"/>
</dbReference>
<dbReference type="PANTHER" id="PTHR23321">
    <property type="entry name" value="RIBOSOMAL PROTEIN S15, BACTERIAL AND ORGANELLAR"/>
    <property type="match status" value="1"/>
</dbReference>
<evidence type="ECO:0000256" key="1">
    <source>
        <dbReference type="ARBA" id="ARBA00008434"/>
    </source>
</evidence>
<keyword evidence="7" id="KW-1185">Reference proteome</keyword>
<dbReference type="EMBL" id="KQ965732">
    <property type="protein sequence ID" value="KXS21914.1"/>
    <property type="molecule type" value="Genomic_DNA"/>
</dbReference>
<dbReference type="SUPFAM" id="SSF47060">
    <property type="entry name" value="S15/NS1 RNA-binding domain"/>
    <property type="match status" value="1"/>
</dbReference>
<evidence type="ECO:0000256" key="3">
    <source>
        <dbReference type="ARBA" id="ARBA00023274"/>
    </source>
</evidence>
<evidence type="ECO:0008006" key="8">
    <source>
        <dbReference type="Google" id="ProtNLM"/>
    </source>
</evidence>
<dbReference type="OrthoDB" id="441444at2759"/>
<evidence type="ECO:0000256" key="5">
    <source>
        <dbReference type="SAM" id="MobiDB-lite"/>
    </source>
</evidence>
<dbReference type="Proteomes" id="UP000070544">
    <property type="component" value="Unassembled WGS sequence"/>
</dbReference>
<evidence type="ECO:0000256" key="4">
    <source>
        <dbReference type="RuleBase" id="RU003919"/>
    </source>
</evidence>
<dbReference type="GO" id="GO:0005840">
    <property type="term" value="C:ribosome"/>
    <property type="evidence" value="ECO:0007669"/>
    <property type="project" value="UniProtKB-KW"/>
</dbReference>
<gene>
    <name evidence="6" type="ORF">M427DRAFT_51291</name>
</gene>
<evidence type="ECO:0000313" key="7">
    <source>
        <dbReference type="Proteomes" id="UP000070544"/>
    </source>
</evidence>